<feature type="domain" description="Exocyst complex component EXOC2/Sec5 N-terminal" evidence="6">
    <location>
        <begin position="179"/>
        <end position="1047"/>
    </location>
</feature>
<gene>
    <name evidence="7" type="ORF">OIU77_025730</name>
</gene>
<reference evidence="7" key="1">
    <citation type="submission" date="2022-10" db="EMBL/GenBank/DDBJ databases">
        <authorList>
            <person name="Hyden B.L."/>
            <person name="Feng K."/>
            <person name="Yates T."/>
            <person name="Jawdy S."/>
            <person name="Smart L.B."/>
            <person name="Muchero W."/>
        </authorList>
    </citation>
    <scope>NUCLEOTIDE SEQUENCE</scope>
    <source>
        <tissue evidence="7">Shoot tip</tissue>
    </source>
</reference>
<keyword evidence="8" id="KW-1185">Reference proteome</keyword>
<proteinExistence type="inferred from homology"/>
<feature type="region of interest" description="Disordered" evidence="5">
    <location>
        <begin position="1070"/>
        <end position="1101"/>
    </location>
</feature>
<evidence type="ECO:0000256" key="2">
    <source>
        <dbReference type="ARBA" id="ARBA00022448"/>
    </source>
</evidence>
<evidence type="ECO:0000256" key="1">
    <source>
        <dbReference type="ARBA" id="ARBA00010578"/>
    </source>
</evidence>
<comment type="caution">
    <text evidence="7">The sequence shown here is derived from an EMBL/GenBank/DDBJ whole genome shotgun (WGS) entry which is preliminary data.</text>
</comment>
<dbReference type="InterPro" id="IPR029175">
    <property type="entry name" value="EXOC2/Sec5"/>
</dbReference>
<dbReference type="Proteomes" id="UP001141253">
    <property type="component" value="Chromosome 2"/>
</dbReference>
<reference evidence="7" key="2">
    <citation type="journal article" date="2023" name="Int. J. Mol. Sci.">
        <title>De Novo Assembly and Annotation of 11 Diverse Shrub Willow (Salix) Genomes Reveals Novel Gene Organization in Sex-Linked Regions.</title>
        <authorList>
            <person name="Hyden B."/>
            <person name="Feng K."/>
            <person name="Yates T.B."/>
            <person name="Jawdy S."/>
            <person name="Cereghino C."/>
            <person name="Smart L.B."/>
            <person name="Muchero W."/>
        </authorList>
    </citation>
    <scope>NUCLEOTIDE SEQUENCE</scope>
    <source>
        <tissue evidence="7">Shoot tip</tissue>
    </source>
</reference>
<dbReference type="Pfam" id="PF15469">
    <property type="entry name" value="Sec5"/>
    <property type="match status" value="1"/>
</dbReference>
<dbReference type="SUPFAM" id="SSF74788">
    <property type="entry name" value="Cullin repeat-like"/>
    <property type="match status" value="1"/>
</dbReference>
<evidence type="ECO:0000259" key="6">
    <source>
        <dbReference type="Pfam" id="PF15469"/>
    </source>
</evidence>
<feature type="region of interest" description="Disordered" evidence="5">
    <location>
        <begin position="984"/>
        <end position="1006"/>
    </location>
</feature>
<dbReference type="PANTHER" id="PTHR13043">
    <property type="entry name" value="EXOCYST COMPLEX COMPONENT SEC5"/>
    <property type="match status" value="1"/>
</dbReference>
<sequence length="1101" mass="123233">MSSDSDDEDELLQMALKEQSQRDLNYQRPPSNHRKPVVNFVQQPRQPPPSQRPAPTTNMANQTKNRRAVEDDDDSEVEMLSISSGDEEVSKDRGGGGGAAARGRGGRGSGGREEERGWDGEEPNCWKGVDEAELARRVRDMRESRTAPVVQKLERKPSAVARKGLNTLQSFPRGMECIDPLGLGIIDNKSLRLITDSSESSPSKSDRDHLDNILREKLLYFSENFDAKLFLSRIHQDTSAADLEAGALALKTDLKGRTQQRKQLVKDNFDCFVSCKTTIDDIESKLRRIEDDPEGSGTSHLYNCMQGVSSLANRAFEPLFERQAQAEKIRSVQGMLQRFRTLFNLPSTIRGSIGKGEYDLAVREYKKAKSIALPSHVNILKRVLEEVEKVMNEFKGTLYKSMEDPQIDLTNLENTVRLLLELEPESDPVWHYLNVQNHRIRGLLEKCTLDHEARMETLHTEMRERAISDAKWTQIQQNLNQSSDVDYSLMLGNIPPPVDSQPVDLSGKEVDALRGKYIRRLTAVLTHHIPAFWKVALSVFSGKFAKSSQVSAESNVNASATKSEEKVGDGRYSAHSLDEVASMIRGTISAYETKVHNTFHDLEESNILQSYMSDAIKEISKACQAFEVKESAPPTAVMALRTLQAEITKIYIIRLCSWMRAMTEEISKEETLIPVSILERNKSPYTISFLPLAFRSVIASAMDQISQMIQSLRSDAGRSEDMFALLQEIQESVRLAFLNCFLDFAGHLEQIGSELAQNKSSKESLHLQNGYSHESEEKSSSNLQGSAVDSHQQLLLVLSNIGFCKDELSYELFNKYKTIWLQSREKDEEGSDIQDLVMSFSGLEEKVLAQYTFAKANLIRSAAMNYLLNSGVQWGAAPAVKGVRDAAVELLHTLVAVHSEVFAGAKPLLDKTLGILVEGLIDTFLSLFHENKSKDLRSLDANGFCQLMLELEYFETILNPYLTPDARESLKSLQGVLLEKATENVTEAAENPGHQRRSTRGSEDALADDRLQGMTVSPDDLIVLAEQCSSELLQSELERTRINTACFIESIPLDSVPESAKAAYAYRGSMDSPRSYMDSPGRNYRGTQAMGSPGFSRHRRR</sequence>
<organism evidence="7 8">
    <name type="scientific">Salix suchowensis</name>
    <dbReference type="NCBI Taxonomy" id="1278906"/>
    <lineage>
        <taxon>Eukaryota</taxon>
        <taxon>Viridiplantae</taxon>
        <taxon>Streptophyta</taxon>
        <taxon>Embryophyta</taxon>
        <taxon>Tracheophyta</taxon>
        <taxon>Spermatophyta</taxon>
        <taxon>Magnoliopsida</taxon>
        <taxon>eudicotyledons</taxon>
        <taxon>Gunneridae</taxon>
        <taxon>Pentapetalae</taxon>
        <taxon>rosids</taxon>
        <taxon>fabids</taxon>
        <taxon>Malpighiales</taxon>
        <taxon>Salicaceae</taxon>
        <taxon>Saliceae</taxon>
        <taxon>Salix</taxon>
    </lineage>
</organism>
<dbReference type="EMBL" id="JAPFFI010000006">
    <property type="protein sequence ID" value="KAJ6391824.1"/>
    <property type="molecule type" value="Genomic_DNA"/>
</dbReference>
<evidence type="ECO:0000256" key="3">
    <source>
        <dbReference type="ARBA" id="ARBA00022483"/>
    </source>
</evidence>
<feature type="region of interest" description="Disordered" evidence="5">
    <location>
        <begin position="1"/>
        <end position="124"/>
    </location>
</feature>
<comment type="subunit">
    <text evidence="4">Component of the exocyst complex.</text>
</comment>
<accession>A0ABQ9BY18</accession>
<comment type="similarity">
    <text evidence="1 4">Belongs to the SEC5 family.</text>
</comment>
<comment type="function">
    <text evidence="4">Component of the exocyst complex involved in the docking of exocytic vesicles with fusion sites on the plasma membrane.</text>
</comment>
<evidence type="ECO:0000313" key="8">
    <source>
        <dbReference type="Proteomes" id="UP001141253"/>
    </source>
</evidence>
<name>A0ABQ9BY18_9ROSI</name>
<keyword evidence="3 4" id="KW-0268">Exocytosis</keyword>
<evidence type="ECO:0000256" key="5">
    <source>
        <dbReference type="SAM" id="MobiDB-lite"/>
    </source>
</evidence>
<dbReference type="InterPro" id="IPR039481">
    <property type="entry name" value="EXOC2/Sec5_N_dom"/>
</dbReference>
<feature type="compositionally biased region" description="Basic and acidic residues" evidence="5">
    <location>
        <begin position="110"/>
        <end position="119"/>
    </location>
</feature>
<dbReference type="InterPro" id="IPR016159">
    <property type="entry name" value="Cullin_repeat-like_dom_sf"/>
</dbReference>
<feature type="compositionally biased region" description="Acidic residues" evidence="5">
    <location>
        <begin position="1"/>
        <end position="11"/>
    </location>
</feature>
<keyword evidence="2 4" id="KW-0813">Transport</keyword>
<evidence type="ECO:0000313" key="7">
    <source>
        <dbReference type="EMBL" id="KAJ6391824.1"/>
    </source>
</evidence>
<evidence type="ECO:0000256" key="4">
    <source>
        <dbReference type="RuleBase" id="RU365069"/>
    </source>
</evidence>
<keyword evidence="4" id="KW-0653">Protein transport</keyword>
<dbReference type="PANTHER" id="PTHR13043:SF1">
    <property type="entry name" value="EXOCYST COMPLEX COMPONENT 2"/>
    <property type="match status" value="1"/>
</dbReference>
<protein>
    <recommendedName>
        <fullName evidence="4">Exocyst complex component SEC5</fullName>
    </recommendedName>
</protein>